<accession>A0A9P5U561</accession>
<evidence type="ECO:0000259" key="2">
    <source>
        <dbReference type="Pfam" id="PF12937"/>
    </source>
</evidence>
<dbReference type="InterPro" id="IPR001810">
    <property type="entry name" value="F-box_dom"/>
</dbReference>
<sequence length="526" mass="59754">MEAPTRDRKPFQLRTNLDFAEMSKMSKEFADVNQDIEDCEAEVHRLQSHIMFLQNHRQRLDEYKTCLRSLMSPIRKLPNELVLRIFDCACTINDLTTGKLATMPALTISCVCTHWQDLAKSTPQLWSRIRVNLTAMRLDRPEFPILEFYLDLAQQLPLTVEVLGDKLETLEPIQAAVCATLGACSDRWKELIVSQPTFYKALMAQDSRNFPMLDALTISNFGFRLPGSLDRFHDAPRLHSLSVLSFPLGKLHKSNFPWKELNVLNICSYSEELKHLVEAPSNLKVLCFCEWEDGHYKPNSPPTTAPSVEALSLSVNSQTTHPKSENMMDVVLTSMTLPALTSLSIDRLDIADEYQLDWPKETLEGFLCRSSCQLTTLSIKSIPMSDSDLIDLLLRLPSLLHLTIDDSKVTTRSPITTRLVQNLHAFRYRGKSFISPVMVHKLQSLSLTFSGFGSFDDRTFVDVVSSRWYSRGYPHTSEIGVNSLRSVVMRFLNRDVDPGIYSPLKHLEKDGMRVVIIAKGKVLQSL</sequence>
<dbReference type="Gene3D" id="1.20.1280.50">
    <property type="match status" value="1"/>
</dbReference>
<organism evidence="3 4">
    <name type="scientific">Rhodocollybia butyracea</name>
    <dbReference type="NCBI Taxonomy" id="206335"/>
    <lineage>
        <taxon>Eukaryota</taxon>
        <taxon>Fungi</taxon>
        <taxon>Dikarya</taxon>
        <taxon>Basidiomycota</taxon>
        <taxon>Agaricomycotina</taxon>
        <taxon>Agaricomycetes</taxon>
        <taxon>Agaricomycetidae</taxon>
        <taxon>Agaricales</taxon>
        <taxon>Marasmiineae</taxon>
        <taxon>Omphalotaceae</taxon>
        <taxon>Rhodocollybia</taxon>
    </lineage>
</organism>
<keyword evidence="4" id="KW-1185">Reference proteome</keyword>
<dbReference type="EMBL" id="JADNRY010000103">
    <property type="protein sequence ID" value="KAF9065463.1"/>
    <property type="molecule type" value="Genomic_DNA"/>
</dbReference>
<reference evidence="3" key="1">
    <citation type="submission" date="2020-11" db="EMBL/GenBank/DDBJ databases">
        <authorList>
            <consortium name="DOE Joint Genome Institute"/>
            <person name="Ahrendt S."/>
            <person name="Riley R."/>
            <person name="Andreopoulos W."/>
            <person name="Labutti K."/>
            <person name="Pangilinan J."/>
            <person name="Ruiz-Duenas F.J."/>
            <person name="Barrasa J.M."/>
            <person name="Sanchez-Garcia M."/>
            <person name="Camarero S."/>
            <person name="Miyauchi S."/>
            <person name="Serrano A."/>
            <person name="Linde D."/>
            <person name="Babiker R."/>
            <person name="Drula E."/>
            <person name="Ayuso-Fernandez I."/>
            <person name="Pacheco R."/>
            <person name="Padilla G."/>
            <person name="Ferreira P."/>
            <person name="Barriuso J."/>
            <person name="Kellner H."/>
            <person name="Castanera R."/>
            <person name="Alfaro M."/>
            <person name="Ramirez L."/>
            <person name="Pisabarro A.G."/>
            <person name="Kuo A."/>
            <person name="Tritt A."/>
            <person name="Lipzen A."/>
            <person name="He G."/>
            <person name="Yan M."/>
            <person name="Ng V."/>
            <person name="Cullen D."/>
            <person name="Martin F."/>
            <person name="Rosso M.-N."/>
            <person name="Henrissat B."/>
            <person name="Hibbett D."/>
            <person name="Martinez A.T."/>
            <person name="Grigoriev I.V."/>
        </authorList>
    </citation>
    <scope>NUCLEOTIDE SEQUENCE</scope>
    <source>
        <strain evidence="3">AH 40177</strain>
    </source>
</reference>
<evidence type="ECO:0000313" key="3">
    <source>
        <dbReference type="EMBL" id="KAF9065463.1"/>
    </source>
</evidence>
<dbReference type="SUPFAM" id="SSF81383">
    <property type="entry name" value="F-box domain"/>
    <property type="match status" value="1"/>
</dbReference>
<dbReference type="Proteomes" id="UP000772434">
    <property type="component" value="Unassembled WGS sequence"/>
</dbReference>
<dbReference type="InterPro" id="IPR036047">
    <property type="entry name" value="F-box-like_dom_sf"/>
</dbReference>
<dbReference type="InterPro" id="IPR032675">
    <property type="entry name" value="LRR_dom_sf"/>
</dbReference>
<evidence type="ECO:0000256" key="1">
    <source>
        <dbReference type="SAM" id="Coils"/>
    </source>
</evidence>
<dbReference type="Pfam" id="PF12937">
    <property type="entry name" value="F-box-like"/>
    <property type="match status" value="1"/>
</dbReference>
<dbReference type="OrthoDB" id="3057283at2759"/>
<keyword evidence="1" id="KW-0175">Coiled coil</keyword>
<dbReference type="Gene3D" id="3.80.10.10">
    <property type="entry name" value="Ribonuclease Inhibitor"/>
    <property type="match status" value="1"/>
</dbReference>
<name>A0A9P5U561_9AGAR</name>
<protein>
    <recommendedName>
        <fullName evidence="2">F-box domain-containing protein</fullName>
    </recommendedName>
</protein>
<comment type="caution">
    <text evidence="3">The sequence shown here is derived from an EMBL/GenBank/DDBJ whole genome shotgun (WGS) entry which is preliminary data.</text>
</comment>
<proteinExistence type="predicted"/>
<dbReference type="AlphaFoldDB" id="A0A9P5U561"/>
<dbReference type="SUPFAM" id="SSF52047">
    <property type="entry name" value="RNI-like"/>
    <property type="match status" value="1"/>
</dbReference>
<feature type="coiled-coil region" evidence="1">
    <location>
        <begin position="22"/>
        <end position="56"/>
    </location>
</feature>
<feature type="domain" description="F-box" evidence="2">
    <location>
        <begin position="75"/>
        <end position="130"/>
    </location>
</feature>
<evidence type="ECO:0000313" key="4">
    <source>
        <dbReference type="Proteomes" id="UP000772434"/>
    </source>
</evidence>
<gene>
    <name evidence="3" type="ORF">BDP27DRAFT_54421</name>
</gene>